<dbReference type="PANTHER" id="PTHR48449:SF1">
    <property type="entry name" value="DUF1985 DOMAIN-CONTAINING PROTEIN"/>
    <property type="match status" value="1"/>
</dbReference>
<feature type="domain" description="DUF1985" evidence="2">
    <location>
        <begin position="200"/>
        <end position="242"/>
    </location>
</feature>
<evidence type="ECO:0000313" key="4">
    <source>
        <dbReference type="Proteomes" id="UP001291623"/>
    </source>
</evidence>
<organism evidence="3 4">
    <name type="scientific">Anisodus tanguticus</name>
    <dbReference type="NCBI Taxonomy" id="243964"/>
    <lineage>
        <taxon>Eukaryota</taxon>
        <taxon>Viridiplantae</taxon>
        <taxon>Streptophyta</taxon>
        <taxon>Embryophyta</taxon>
        <taxon>Tracheophyta</taxon>
        <taxon>Spermatophyta</taxon>
        <taxon>Magnoliopsida</taxon>
        <taxon>eudicotyledons</taxon>
        <taxon>Gunneridae</taxon>
        <taxon>Pentapetalae</taxon>
        <taxon>asterids</taxon>
        <taxon>lamiids</taxon>
        <taxon>Solanales</taxon>
        <taxon>Solanaceae</taxon>
        <taxon>Solanoideae</taxon>
        <taxon>Hyoscyameae</taxon>
        <taxon>Anisodus</taxon>
    </lineage>
</organism>
<dbReference type="PANTHER" id="PTHR48449">
    <property type="entry name" value="DUF1985 DOMAIN-CONTAINING PROTEIN"/>
    <property type="match status" value="1"/>
</dbReference>
<feature type="compositionally biased region" description="Basic and acidic residues" evidence="1">
    <location>
        <begin position="59"/>
        <end position="89"/>
    </location>
</feature>
<dbReference type="EMBL" id="JAVYJV010000013">
    <property type="protein sequence ID" value="KAK4356301.1"/>
    <property type="molecule type" value="Genomic_DNA"/>
</dbReference>
<protein>
    <recommendedName>
        <fullName evidence="2">DUF1985 domain-containing protein</fullName>
    </recommendedName>
</protein>
<feature type="region of interest" description="Disordered" evidence="1">
    <location>
        <begin position="1"/>
        <end position="133"/>
    </location>
</feature>
<keyword evidence="4" id="KW-1185">Reference proteome</keyword>
<dbReference type="InterPro" id="IPR015410">
    <property type="entry name" value="DUF1985"/>
</dbReference>
<dbReference type="Proteomes" id="UP001291623">
    <property type="component" value="Unassembled WGS sequence"/>
</dbReference>
<accession>A0AAE1RSM4</accession>
<evidence type="ECO:0000313" key="3">
    <source>
        <dbReference type="EMBL" id="KAK4356301.1"/>
    </source>
</evidence>
<evidence type="ECO:0000256" key="1">
    <source>
        <dbReference type="SAM" id="MobiDB-lite"/>
    </source>
</evidence>
<comment type="caution">
    <text evidence="3">The sequence shown here is derived from an EMBL/GenBank/DDBJ whole genome shotgun (WGS) entry which is preliminary data.</text>
</comment>
<feature type="compositionally biased region" description="Basic and acidic residues" evidence="1">
    <location>
        <begin position="9"/>
        <end position="20"/>
    </location>
</feature>
<feature type="compositionally biased region" description="Basic and acidic residues" evidence="1">
    <location>
        <begin position="123"/>
        <end position="133"/>
    </location>
</feature>
<reference evidence="3" key="1">
    <citation type="submission" date="2023-12" db="EMBL/GenBank/DDBJ databases">
        <title>Genome assembly of Anisodus tanguticus.</title>
        <authorList>
            <person name="Wang Y.-J."/>
        </authorList>
    </citation>
    <scope>NUCLEOTIDE SEQUENCE</scope>
    <source>
        <strain evidence="3">KB-2021</strain>
        <tissue evidence="3">Leaf</tissue>
    </source>
</reference>
<evidence type="ECO:0000259" key="2">
    <source>
        <dbReference type="Pfam" id="PF09331"/>
    </source>
</evidence>
<feature type="compositionally biased region" description="Polar residues" evidence="1">
    <location>
        <begin position="36"/>
        <end position="56"/>
    </location>
</feature>
<gene>
    <name evidence="3" type="ORF">RND71_025272</name>
</gene>
<name>A0AAE1RSM4_9SOLA</name>
<proteinExistence type="predicted"/>
<sequence length="362" mass="39922">MAPSKRKGDKSNEKSRESKQPKGQTSLYELVEQAILESTNVDASNSQNEPQSSNIEEGSEFKEICEVKVSGDGHDEHPEDGQESGHKTEENDEEDKEDEEDVETEKDNEEDEDEEEEENTDESIDKYGVRTPLDDHSDLTGDIVIKSGMEKSFDNFRGTLKEFELENFYRARCFGYFLVLPEGTVARFQMKVVYELLKSNILCTSKDEVWINFCGMPVCFGMKEFAIVTGLRCYPPPEPLPTITLKKPAGTAKPIPTKKARVQKVVHPRLVSTVGELEMTFLTSFVPLESEPDILIDQFKLELAGVKTITRESSGSNGVDGAAGVDGAGVADVVGAGVGGVHDVVAACVRIMAQATEVEWVV</sequence>
<dbReference type="Pfam" id="PF09331">
    <property type="entry name" value="DUF1985"/>
    <property type="match status" value="1"/>
</dbReference>
<dbReference type="AlphaFoldDB" id="A0AAE1RSM4"/>
<feature type="compositionally biased region" description="Acidic residues" evidence="1">
    <location>
        <begin position="90"/>
        <end position="122"/>
    </location>
</feature>